<protein>
    <submittedName>
        <fullName evidence="2">Uncharacterized protein</fullName>
    </submittedName>
</protein>
<comment type="caution">
    <text evidence="2">The sequence shown here is derived from an EMBL/GenBank/DDBJ whole genome shotgun (WGS) entry which is preliminary data.</text>
</comment>
<evidence type="ECO:0000256" key="1">
    <source>
        <dbReference type="SAM" id="MobiDB-lite"/>
    </source>
</evidence>
<feature type="region of interest" description="Disordered" evidence="1">
    <location>
        <begin position="1"/>
        <end position="45"/>
    </location>
</feature>
<evidence type="ECO:0000313" key="2">
    <source>
        <dbReference type="EMBL" id="GKV24916.1"/>
    </source>
</evidence>
<dbReference type="EMBL" id="BPVZ01000067">
    <property type="protein sequence ID" value="GKV24916.1"/>
    <property type="molecule type" value="Genomic_DNA"/>
</dbReference>
<keyword evidence="3" id="KW-1185">Reference proteome</keyword>
<organism evidence="2 3">
    <name type="scientific">Rubroshorea leprosula</name>
    <dbReference type="NCBI Taxonomy" id="152421"/>
    <lineage>
        <taxon>Eukaryota</taxon>
        <taxon>Viridiplantae</taxon>
        <taxon>Streptophyta</taxon>
        <taxon>Embryophyta</taxon>
        <taxon>Tracheophyta</taxon>
        <taxon>Spermatophyta</taxon>
        <taxon>Magnoliopsida</taxon>
        <taxon>eudicotyledons</taxon>
        <taxon>Gunneridae</taxon>
        <taxon>Pentapetalae</taxon>
        <taxon>rosids</taxon>
        <taxon>malvids</taxon>
        <taxon>Malvales</taxon>
        <taxon>Dipterocarpaceae</taxon>
        <taxon>Rubroshorea</taxon>
    </lineage>
</organism>
<feature type="compositionally biased region" description="Polar residues" evidence="1">
    <location>
        <begin position="34"/>
        <end position="45"/>
    </location>
</feature>
<dbReference type="AlphaFoldDB" id="A0AAV5KK86"/>
<proteinExistence type="predicted"/>
<reference evidence="2 3" key="1">
    <citation type="journal article" date="2021" name="Commun. Biol.">
        <title>The genome of Shorea leprosula (Dipterocarpaceae) highlights the ecological relevance of drought in aseasonal tropical rainforests.</title>
        <authorList>
            <person name="Ng K.K.S."/>
            <person name="Kobayashi M.J."/>
            <person name="Fawcett J.A."/>
            <person name="Hatakeyama M."/>
            <person name="Paape T."/>
            <person name="Ng C.H."/>
            <person name="Ang C.C."/>
            <person name="Tnah L.H."/>
            <person name="Lee C.T."/>
            <person name="Nishiyama T."/>
            <person name="Sese J."/>
            <person name="O'Brien M.J."/>
            <person name="Copetti D."/>
            <person name="Mohd Noor M.I."/>
            <person name="Ong R.C."/>
            <person name="Putra M."/>
            <person name="Sireger I.Z."/>
            <person name="Indrioko S."/>
            <person name="Kosugi Y."/>
            <person name="Izuno A."/>
            <person name="Isagi Y."/>
            <person name="Lee S.L."/>
            <person name="Shimizu K.K."/>
        </authorList>
    </citation>
    <scope>NUCLEOTIDE SEQUENCE [LARGE SCALE GENOMIC DNA]</scope>
    <source>
        <strain evidence="2">214</strain>
    </source>
</reference>
<gene>
    <name evidence="2" type="ORF">SLEP1_g34455</name>
</gene>
<accession>A0AAV5KK86</accession>
<sequence length="45" mass="4450">MGNFGLNGAVNTPEFPASCRTGPGGGKKPAANSAGDSRATSKLKE</sequence>
<dbReference type="Proteomes" id="UP001054252">
    <property type="component" value="Unassembled WGS sequence"/>
</dbReference>
<name>A0AAV5KK86_9ROSI</name>
<evidence type="ECO:0000313" key="3">
    <source>
        <dbReference type="Proteomes" id="UP001054252"/>
    </source>
</evidence>